<dbReference type="EMBL" id="FQTV01000018">
    <property type="protein sequence ID" value="SHF96075.1"/>
    <property type="molecule type" value="Genomic_DNA"/>
</dbReference>
<dbReference type="GO" id="GO:0051213">
    <property type="term" value="F:dioxygenase activity"/>
    <property type="evidence" value="ECO:0007669"/>
    <property type="project" value="UniProtKB-KW"/>
</dbReference>
<dbReference type="CDD" id="cd07264">
    <property type="entry name" value="VOC_like"/>
    <property type="match status" value="1"/>
</dbReference>
<dbReference type="InterPro" id="IPR037523">
    <property type="entry name" value="VOC_core"/>
</dbReference>
<dbReference type="PROSITE" id="PS51819">
    <property type="entry name" value="VOC"/>
    <property type="match status" value="1"/>
</dbReference>
<keyword evidence="3" id="KW-0560">Oxidoreductase</keyword>
<dbReference type="PANTHER" id="PTHR43048:SF4">
    <property type="entry name" value="RING-CLEAVING DIOXYGENASE-RELATED"/>
    <property type="match status" value="1"/>
</dbReference>
<dbReference type="RefSeq" id="WP_073403605.1">
    <property type="nucleotide sequence ID" value="NZ_FQTV01000018.1"/>
</dbReference>
<keyword evidence="1" id="KW-0479">Metal-binding</keyword>
<reference evidence="4" key="1">
    <citation type="submission" date="2016-11" db="EMBL/GenBank/DDBJ databases">
        <authorList>
            <person name="Varghese N."/>
            <person name="Submissions S."/>
        </authorList>
    </citation>
    <scope>NUCLEOTIDE SEQUENCE [LARGE SCALE GENOMIC DNA]</scope>
    <source>
        <strain evidence="4">DSM 26991</strain>
    </source>
</reference>
<dbReference type="STRING" id="1297750.SAMN05444405_11836"/>
<evidence type="ECO:0000256" key="1">
    <source>
        <dbReference type="ARBA" id="ARBA00022723"/>
    </source>
</evidence>
<dbReference type="Proteomes" id="UP000184509">
    <property type="component" value="Unassembled WGS sequence"/>
</dbReference>
<protein>
    <submittedName>
        <fullName evidence="3">Catechol 2,3-dioxygenase</fullName>
    </submittedName>
</protein>
<gene>
    <name evidence="3" type="ORF">SAMN05444405_11836</name>
</gene>
<evidence type="ECO:0000313" key="3">
    <source>
        <dbReference type="EMBL" id="SHF96075.1"/>
    </source>
</evidence>
<organism evidence="3 4">
    <name type="scientific">Bacteroides luti</name>
    <dbReference type="NCBI Taxonomy" id="1297750"/>
    <lineage>
        <taxon>Bacteria</taxon>
        <taxon>Pseudomonadati</taxon>
        <taxon>Bacteroidota</taxon>
        <taxon>Bacteroidia</taxon>
        <taxon>Bacteroidales</taxon>
        <taxon>Bacteroidaceae</taxon>
        <taxon>Bacteroides</taxon>
    </lineage>
</organism>
<name>A0A1M5FX04_9BACE</name>
<dbReference type="GO" id="GO:0004493">
    <property type="term" value="F:methylmalonyl-CoA epimerase activity"/>
    <property type="evidence" value="ECO:0007669"/>
    <property type="project" value="TreeGrafter"/>
</dbReference>
<feature type="domain" description="VOC" evidence="2">
    <location>
        <begin position="2"/>
        <end position="129"/>
    </location>
</feature>
<keyword evidence="4" id="KW-1185">Reference proteome</keyword>
<evidence type="ECO:0000313" key="4">
    <source>
        <dbReference type="Proteomes" id="UP000184509"/>
    </source>
</evidence>
<dbReference type="OrthoDB" id="9796521at2"/>
<dbReference type="InterPro" id="IPR051785">
    <property type="entry name" value="MMCE/EMCE_epimerase"/>
</dbReference>
<accession>A0A1M5FX04</accession>
<evidence type="ECO:0000259" key="2">
    <source>
        <dbReference type="PROSITE" id="PS51819"/>
    </source>
</evidence>
<proteinExistence type="predicted"/>
<dbReference type="AlphaFoldDB" id="A0A1M5FX04"/>
<dbReference type="GO" id="GO:0046872">
    <property type="term" value="F:metal ion binding"/>
    <property type="evidence" value="ECO:0007669"/>
    <property type="project" value="UniProtKB-KW"/>
</dbReference>
<sequence>MKFSNVRLLVKDYKKCFKFYTEQLGFEPLWGDENGCYASFKVADGIEGFAIFVSDYMAPAVGNVEKTQPIGYREKSMVVFEVENVDDTYRAFLEKGINFINEPTDMPDWGMRVVHLRDPEENLIEFFTPLAAQ</sequence>
<dbReference type="InterPro" id="IPR004360">
    <property type="entry name" value="Glyas_Fos-R_dOase_dom"/>
</dbReference>
<dbReference type="SUPFAM" id="SSF54593">
    <property type="entry name" value="Glyoxalase/Bleomycin resistance protein/Dihydroxybiphenyl dioxygenase"/>
    <property type="match status" value="1"/>
</dbReference>
<keyword evidence="3" id="KW-0223">Dioxygenase</keyword>
<dbReference type="Gene3D" id="3.10.180.10">
    <property type="entry name" value="2,3-Dihydroxybiphenyl 1,2-Dioxygenase, domain 1"/>
    <property type="match status" value="1"/>
</dbReference>
<dbReference type="PANTHER" id="PTHR43048">
    <property type="entry name" value="METHYLMALONYL-COA EPIMERASE"/>
    <property type="match status" value="1"/>
</dbReference>
<dbReference type="Pfam" id="PF00903">
    <property type="entry name" value="Glyoxalase"/>
    <property type="match status" value="1"/>
</dbReference>
<dbReference type="InterPro" id="IPR029068">
    <property type="entry name" value="Glyas_Bleomycin-R_OHBP_Dase"/>
</dbReference>
<dbReference type="GO" id="GO:0046491">
    <property type="term" value="P:L-methylmalonyl-CoA metabolic process"/>
    <property type="evidence" value="ECO:0007669"/>
    <property type="project" value="TreeGrafter"/>
</dbReference>